<dbReference type="InterPro" id="IPR023346">
    <property type="entry name" value="Lysozyme-like_dom_sf"/>
</dbReference>
<accession>A0ABS5E0N2</accession>
<dbReference type="Gene3D" id="1.10.530.10">
    <property type="match status" value="1"/>
</dbReference>
<dbReference type="Pfam" id="PF01464">
    <property type="entry name" value="SLT"/>
    <property type="match status" value="1"/>
</dbReference>
<dbReference type="Proteomes" id="UP000672097">
    <property type="component" value="Unassembled WGS sequence"/>
</dbReference>
<dbReference type="RefSeq" id="WP_210810362.1">
    <property type="nucleotide sequence ID" value="NZ_JAGQDG010000006.1"/>
</dbReference>
<protein>
    <submittedName>
        <fullName evidence="4">Lytic transglycosylase domain-containing protein</fullName>
    </submittedName>
</protein>
<dbReference type="CDD" id="cd00254">
    <property type="entry name" value="LT-like"/>
    <property type="match status" value="1"/>
</dbReference>
<dbReference type="InterPro" id="IPR008258">
    <property type="entry name" value="Transglycosylase_SLT_dom_1"/>
</dbReference>
<dbReference type="PROSITE" id="PS00922">
    <property type="entry name" value="TRANSGLYCOSYLASE"/>
    <property type="match status" value="1"/>
</dbReference>
<keyword evidence="5" id="KW-1185">Reference proteome</keyword>
<dbReference type="SUPFAM" id="SSF53955">
    <property type="entry name" value="Lysozyme-like"/>
    <property type="match status" value="1"/>
</dbReference>
<evidence type="ECO:0000313" key="5">
    <source>
        <dbReference type="Proteomes" id="UP000672097"/>
    </source>
</evidence>
<reference evidence="4 5" key="1">
    <citation type="submission" date="2021-04" db="EMBL/GenBank/DDBJ databases">
        <title>The genome sequence of type strain Ideonella paludis KCTC 32238.</title>
        <authorList>
            <person name="Liu Y."/>
        </authorList>
    </citation>
    <scope>NUCLEOTIDE SEQUENCE [LARGE SCALE GENOMIC DNA]</scope>
    <source>
        <strain evidence="4 5">KCTC 32238</strain>
    </source>
</reference>
<evidence type="ECO:0000256" key="2">
    <source>
        <dbReference type="SAM" id="SignalP"/>
    </source>
</evidence>
<keyword evidence="2" id="KW-0732">Signal</keyword>
<sequence length="245" mass="26594">MKWCGAPQLAAASLVWLSGVSARAAEPPLWGYVDAQGVAHFSSKKEDRRYTPVLRQGGEDVGRVPGKVASRQALLTWLAFAPEVKALLPVLREAEAATGVDVELLQAVIAVESGFKPDLVSPKGAMGLMQITPDTGERYATKAERAARPVEERLRDPRSNIMTGARMLADLSRRMGGIAPALAAWNAGEGKVKRHGGKVPPFAETEAHVHLVLEIYWELLQQRQQRNVKTMNLVSTTATPTATLR</sequence>
<comment type="similarity">
    <text evidence="1">Belongs to the transglycosylase Slt family.</text>
</comment>
<evidence type="ECO:0000259" key="3">
    <source>
        <dbReference type="Pfam" id="PF01464"/>
    </source>
</evidence>
<name>A0ABS5E0N2_9BURK</name>
<dbReference type="InterPro" id="IPR000189">
    <property type="entry name" value="Transglyc_AS"/>
</dbReference>
<proteinExistence type="inferred from homology"/>
<feature type="chain" id="PRO_5045403154" evidence="2">
    <location>
        <begin position="25"/>
        <end position="245"/>
    </location>
</feature>
<dbReference type="PANTHER" id="PTHR37423:SF2">
    <property type="entry name" value="MEMBRANE-BOUND LYTIC MUREIN TRANSGLYCOSYLASE C"/>
    <property type="match status" value="1"/>
</dbReference>
<evidence type="ECO:0000256" key="1">
    <source>
        <dbReference type="ARBA" id="ARBA00007734"/>
    </source>
</evidence>
<evidence type="ECO:0000313" key="4">
    <source>
        <dbReference type="EMBL" id="MBQ0936961.1"/>
    </source>
</evidence>
<feature type="domain" description="Transglycosylase SLT" evidence="3">
    <location>
        <begin position="91"/>
        <end position="199"/>
    </location>
</feature>
<feature type="signal peptide" evidence="2">
    <location>
        <begin position="1"/>
        <end position="24"/>
    </location>
</feature>
<dbReference type="PANTHER" id="PTHR37423">
    <property type="entry name" value="SOLUBLE LYTIC MUREIN TRANSGLYCOSYLASE-RELATED"/>
    <property type="match status" value="1"/>
</dbReference>
<organism evidence="4 5">
    <name type="scientific">Ideonella paludis</name>
    <dbReference type="NCBI Taxonomy" id="1233411"/>
    <lineage>
        <taxon>Bacteria</taxon>
        <taxon>Pseudomonadati</taxon>
        <taxon>Pseudomonadota</taxon>
        <taxon>Betaproteobacteria</taxon>
        <taxon>Burkholderiales</taxon>
        <taxon>Sphaerotilaceae</taxon>
        <taxon>Ideonella</taxon>
    </lineage>
</organism>
<comment type="caution">
    <text evidence="4">The sequence shown here is derived from an EMBL/GenBank/DDBJ whole genome shotgun (WGS) entry which is preliminary data.</text>
</comment>
<dbReference type="EMBL" id="JAGQDG010000006">
    <property type="protein sequence ID" value="MBQ0936961.1"/>
    <property type="molecule type" value="Genomic_DNA"/>
</dbReference>
<gene>
    <name evidence="4" type="ORF">KAK11_16660</name>
</gene>